<feature type="domain" description="HNH nuclease" evidence="2">
    <location>
        <begin position="322"/>
        <end position="374"/>
    </location>
</feature>
<dbReference type="RefSeq" id="WP_306747622.1">
    <property type="nucleotide sequence ID" value="NZ_NSDM01000008.1"/>
</dbReference>
<proteinExistence type="predicted"/>
<evidence type="ECO:0000313" key="3">
    <source>
        <dbReference type="EMBL" id="MDQ2586389.1"/>
    </source>
</evidence>
<sequence length="418" mass="45756">MPASSGFTRWYNHSSDETGTGVRIAWIHGRVARAAPDDGVFAAIAETEAAARALHLRRPHLLAEVLRRGLDTDTFRRLVRADPRDLKRWTAQVTLFLPSTSPTGQPLPPLHPVTGAVLDELSDGHLTELARAIASRLPEGSEEILVEAARSVEPKAVRQLADRIRDRAEQDRVDEVDEPAATPGDTLHLRDLPGGRLEFFGELSAETGARFTAMLEPLPTPRPDGPRDAARRRGEAFADLIALASRSGDLPTEAGERPHISVTIDHDTLRRGVGHAVLDGDHHLSAAQARRTACDATVLPVVLGGDSEVLDPGRAKRTVSVAQRRALHARDRGCAFPDCHRPPQWCDAHHIQHRADGGTTDLDNLVLPCHTHHTLIHHTQWRITTTGGTPVFIPPRHTHPAQRPRQKLLHRPPTPVAA</sequence>
<reference evidence="3 4" key="1">
    <citation type="submission" date="2017-06" db="EMBL/GenBank/DDBJ databases">
        <title>Cultured bacterium strain Saccharothrix yanglingensis Hhs.015.</title>
        <authorList>
            <person name="Xia Y."/>
        </authorList>
    </citation>
    <scope>NUCLEOTIDE SEQUENCE [LARGE SCALE GENOMIC DNA]</scope>
    <source>
        <strain evidence="3 4">Hhs.015</strain>
    </source>
</reference>
<dbReference type="EMBL" id="NSDM01000008">
    <property type="protein sequence ID" value="MDQ2586389.1"/>
    <property type="molecule type" value="Genomic_DNA"/>
</dbReference>
<feature type="region of interest" description="Disordered" evidence="1">
    <location>
        <begin position="168"/>
        <end position="190"/>
    </location>
</feature>
<dbReference type="Proteomes" id="UP001225605">
    <property type="component" value="Unassembled WGS sequence"/>
</dbReference>
<dbReference type="CDD" id="cd00085">
    <property type="entry name" value="HNHc"/>
    <property type="match status" value="1"/>
</dbReference>
<dbReference type="SMART" id="SM00507">
    <property type="entry name" value="HNHc"/>
    <property type="match status" value="1"/>
</dbReference>
<accession>A0ABU0X2M2</accession>
<organism evidence="3 4">
    <name type="scientific">Saccharothrix yanglingensis</name>
    <dbReference type="NCBI Taxonomy" id="659496"/>
    <lineage>
        <taxon>Bacteria</taxon>
        <taxon>Bacillati</taxon>
        <taxon>Actinomycetota</taxon>
        <taxon>Actinomycetes</taxon>
        <taxon>Pseudonocardiales</taxon>
        <taxon>Pseudonocardiaceae</taxon>
        <taxon>Saccharothrix</taxon>
    </lineage>
</organism>
<protein>
    <recommendedName>
        <fullName evidence="2">HNH nuclease domain-containing protein</fullName>
    </recommendedName>
</protein>
<evidence type="ECO:0000256" key="1">
    <source>
        <dbReference type="SAM" id="MobiDB-lite"/>
    </source>
</evidence>
<dbReference type="Pfam" id="PF02720">
    <property type="entry name" value="DUF222"/>
    <property type="match status" value="1"/>
</dbReference>
<feature type="compositionally biased region" description="Basic residues" evidence="1">
    <location>
        <begin position="396"/>
        <end position="410"/>
    </location>
</feature>
<evidence type="ECO:0000313" key="4">
    <source>
        <dbReference type="Proteomes" id="UP001225605"/>
    </source>
</evidence>
<evidence type="ECO:0000259" key="2">
    <source>
        <dbReference type="SMART" id="SM00507"/>
    </source>
</evidence>
<keyword evidence="4" id="KW-1185">Reference proteome</keyword>
<dbReference type="Gene3D" id="1.10.30.50">
    <property type="match status" value="1"/>
</dbReference>
<gene>
    <name evidence="3" type="ORF">CKY47_20815</name>
</gene>
<name>A0ABU0X2M2_9PSEU</name>
<feature type="region of interest" description="Disordered" evidence="1">
    <location>
        <begin position="396"/>
        <end position="418"/>
    </location>
</feature>
<comment type="caution">
    <text evidence="3">The sequence shown here is derived from an EMBL/GenBank/DDBJ whole genome shotgun (WGS) entry which is preliminary data.</text>
</comment>
<dbReference type="InterPro" id="IPR003870">
    <property type="entry name" value="DUF222"/>
</dbReference>
<dbReference type="InterPro" id="IPR003615">
    <property type="entry name" value="HNH_nuc"/>
</dbReference>